<name>A0AAE0Z0S3_9GAST</name>
<organism evidence="3 4">
    <name type="scientific">Elysia crispata</name>
    <name type="common">lettuce slug</name>
    <dbReference type="NCBI Taxonomy" id="231223"/>
    <lineage>
        <taxon>Eukaryota</taxon>
        <taxon>Metazoa</taxon>
        <taxon>Spiralia</taxon>
        <taxon>Lophotrochozoa</taxon>
        <taxon>Mollusca</taxon>
        <taxon>Gastropoda</taxon>
        <taxon>Heterobranchia</taxon>
        <taxon>Euthyneura</taxon>
        <taxon>Panpulmonata</taxon>
        <taxon>Sacoglossa</taxon>
        <taxon>Placobranchoidea</taxon>
        <taxon>Plakobranchidae</taxon>
        <taxon>Elysia</taxon>
    </lineage>
</organism>
<dbReference type="Proteomes" id="UP001283361">
    <property type="component" value="Unassembled WGS sequence"/>
</dbReference>
<feature type="region of interest" description="Disordered" evidence="1">
    <location>
        <begin position="450"/>
        <end position="657"/>
    </location>
</feature>
<dbReference type="PANTHER" id="PTHR23011">
    <property type="entry name" value="CYCLIC NUCLEOTIDE-BINDING DOMAIN CONTAINING PROTEIN"/>
    <property type="match status" value="1"/>
</dbReference>
<gene>
    <name evidence="3" type="ORF">RRG08_022863</name>
</gene>
<proteinExistence type="predicted"/>
<keyword evidence="4" id="KW-1185">Reference proteome</keyword>
<dbReference type="InterPro" id="IPR000595">
    <property type="entry name" value="cNMP-bd_dom"/>
</dbReference>
<dbReference type="Gene3D" id="2.60.120.10">
    <property type="entry name" value="Jelly Rolls"/>
    <property type="match status" value="2"/>
</dbReference>
<dbReference type="SUPFAM" id="SSF51206">
    <property type="entry name" value="cAMP-binding domain-like"/>
    <property type="match status" value="2"/>
</dbReference>
<feature type="compositionally biased region" description="Acidic residues" evidence="1">
    <location>
        <begin position="545"/>
        <end position="571"/>
    </location>
</feature>
<dbReference type="InterPro" id="IPR018490">
    <property type="entry name" value="cNMP-bd_dom_sf"/>
</dbReference>
<dbReference type="Pfam" id="PF00027">
    <property type="entry name" value="cNMP_binding"/>
    <property type="match status" value="1"/>
</dbReference>
<feature type="compositionally biased region" description="Basic residues" evidence="1">
    <location>
        <begin position="589"/>
        <end position="602"/>
    </location>
</feature>
<evidence type="ECO:0000313" key="4">
    <source>
        <dbReference type="Proteomes" id="UP001283361"/>
    </source>
</evidence>
<feature type="region of interest" description="Disordered" evidence="1">
    <location>
        <begin position="1"/>
        <end position="26"/>
    </location>
</feature>
<reference evidence="3" key="1">
    <citation type="journal article" date="2023" name="G3 (Bethesda)">
        <title>A reference genome for the long-term kleptoplast-retaining sea slug Elysia crispata morphotype clarki.</title>
        <authorList>
            <person name="Eastman K.E."/>
            <person name="Pendleton A.L."/>
            <person name="Shaikh M.A."/>
            <person name="Suttiyut T."/>
            <person name="Ogas R."/>
            <person name="Tomko P."/>
            <person name="Gavelis G."/>
            <person name="Widhalm J.R."/>
            <person name="Wisecaver J.H."/>
        </authorList>
    </citation>
    <scope>NUCLEOTIDE SEQUENCE</scope>
    <source>
        <strain evidence="3">ECLA1</strain>
    </source>
</reference>
<dbReference type="PANTHER" id="PTHR23011:SF28">
    <property type="entry name" value="CYCLIC NUCLEOTIDE-BINDING DOMAIN CONTAINING PROTEIN"/>
    <property type="match status" value="1"/>
</dbReference>
<accession>A0AAE0Z0S3</accession>
<comment type="caution">
    <text evidence="3">The sequence shown here is derived from an EMBL/GenBank/DDBJ whole genome shotgun (WGS) entry which is preliminary data.</text>
</comment>
<dbReference type="AlphaFoldDB" id="A0AAE0Z0S3"/>
<feature type="domain" description="Cyclic nucleotide-binding" evidence="2">
    <location>
        <begin position="158"/>
        <end position="263"/>
    </location>
</feature>
<dbReference type="PROSITE" id="PS50042">
    <property type="entry name" value="CNMP_BINDING_3"/>
    <property type="match status" value="1"/>
</dbReference>
<evidence type="ECO:0000313" key="3">
    <source>
        <dbReference type="EMBL" id="KAK3760580.1"/>
    </source>
</evidence>
<evidence type="ECO:0000256" key="1">
    <source>
        <dbReference type="SAM" id="MobiDB-lite"/>
    </source>
</evidence>
<dbReference type="EMBL" id="JAWDGP010004972">
    <property type="protein sequence ID" value="KAK3760580.1"/>
    <property type="molecule type" value="Genomic_DNA"/>
</dbReference>
<protein>
    <recommendedName>
        <fullName evidence="2">Cyclic nucleotide-binding domain-containing protein</fullName>
    </recommendedName>
</protein>
<dbReference type="InterPro" id="IPR014710">
    <property type="entry name" value="RmlC-like_jellyroll"/>
</dbReference>
<dbReference type="SMART" id="SM00100">
    <property type="entry name" value="cNMP"/>
    <property type="match status" value="1"/>
</dbReference>
<sequence>MMEPKSGDPSPLAVLNEEGDRPSSKQSHYSVLQSSCDSGIFSNTSRVGLAWRNKVKYRKTGFSFLAWTKLTILCIRLCKQSVENLAKTRGQYQSVMQVMDEYGAKISFRGQTFSRKDFRANDQHSLSRGARKLLQQEPRTRTERDINLLLVALRHIPAFAEYPRKMQWRLCQVGRFEAYEPRRVVLKEGDVPTSFYFILSGTVIVTAVEEATQTSRTLVSLTKGMSFGELAVISNTRRQGTVCTRTDVQLLSISGQEFKEIFMAGGRDILASEKQREFIRGVPFLRHWPVERLREDPRSCTVYYFDRNQVLVRDSNNSDWIYIVLKGSLSVVKKLKRVGPQLGLCSPRRRSKRDSLRATIKSKSLPGSLEGRQFSKGTSLSLNFQPGHNSRLSPLFQNNLETFRTPYELEFKLEQTLPGYRNSKDRLGSLNYDHIIDNFRSRLVCKDPFLTGRSPDHHGSHSNPPDSEMRPNGHINGGRDTNQPGHSVQVSSDSVTIPHGASSSVTSLPDINVTNKTVQLQHKSQDSEFSSPRRTSQDGGRQGDEGEDDVGDDEGDEGEDDVGDDEGDDEASNVSTADPQERRDNNGQQKRKRKRKLVRKTSKGVYLAPSQTQNQGEVTPPRADVDKNGALPPLSPGLHPLSPPRQSSLDSGSGVEEEETIEAKLARLQIQYQRRVIDREGRKTIAEELDHKARRDFKFTETDLDPTIIEVQVLERGQYFGLAPILFQDQSSLSVVSNGAECLVISKKLFLQWATEKCLRYLRQTESPFPSEQELSRKLQEVVNWQANRSVVYHRLAQQIAERKARRKQFLPTFQGQYCFRTGPA</sequence>
<evidence type="ECO:0000259" key="2">
    <source>
        <dbReference type="PROSITE" id="PS50042"/>
    </source>
</evidence>
<feature type="compositionally biased region" description="Polar residues" evidence="1">
    <location>
        <begin position="479"/>
        <end position="539"/>
    </location>
</feature>
<dbReference type="CDD" id="cd00038">
    <property type="entry name" value="CAP_ED"/>
    <property type="match status" value="1"/>
</dbReference>